<dbReference type="PANTHER" id="PTHR14387">
    <property type="entry name" value="THADA/DEATH RECEPTOR INTERACTING PROTEIN"/>
    <property type="match status" value="1"/>
</dbReference>
<proteinExistence type="inferred from homology"/>
<feature type="domain" description="tRNA (32-2'-O)-methyltransferase regulator THADA-like C-terminal TPR repeats region" evidence="5">
    <location>
        <begin position="1282"/>
        <end position="1462"/>
    </location>
</feature>
<sequence>MVRKKRKGVIKETQADGAVAPNGVDLRLVLADVPVNAELPAVLGGGDLTAWYEALCSAKYSLYEQLKKLQLFRSKCKLLLSDAESDYSNIRTSIWRLVFRLSVAPPMYPLRKNLGLILDVLAMSEASESSKLRVVAAEELRAFLDSLRTESDTQNQTPEQRVALLDRMLHLVEFPYLARILVENPVTGGENGDAEHLLQFVTCCADQLEAVGAPIVEYHEANQESEEIEEDTEAAASTNVVLAASERCGHALKSVIVLATMKEILDSRLQQCRGTNLDKLTEAFLRIVRHCVLLLQTNVVHKDLLTQAGLAYCLVLRMLLQLTISSNATKLLLQTAYPELSIIRSDACTNPQLRAHIEKDVETFGDLSRLAVCRGLLNSLANQDLALPATNLGLDDDSKTEQSVLDAIFTGVQQFCDQESYNTRLFAFQVLEAFLRRAVTILQQQKEDRDSSDKYPAVLAVETLTNLTTAVLLNWEHPSKKVNQFMATIFARIVHYFVLSEGFQDWSDAILSRLVELPPTSRAKYGSLTLLVAEAGAKPVLQASPALLSSLLSAVGQKDYAAPAAANLFAQILDDLSGGNKSKKTTDDESVAAWRELWLPDVVKVLLSSDANLRSRVAMYVIPLLLKKDSDCVPVLIKRLQVEATKEQDGDAADVALWAELEVLKFARKKMAPEKLVGVSMHEIERGLRHAKTETRGTAFDALCASLKSTSMPSDDELRLVKCYLVVNGKEIGPAGRMNTLIGLKTVLIRIKETMRLAGKKSVSSEHAGRDELAAAVSFKHWVELFVVSSVYPGALPQRLTLGLEVLLLYVQLFGLESESPSLLRTGQMVTTLLNMLISAWDSIRSLAFTVLDLYPDELPGYSTPEELRTLVDWAVGLCGSPRQRESDAGAMFIRLLFQKCSAAMQRYGLTLQQSERTATEASSTNPDVAFVLQLTQVILSRIEALSPAEIRRGESPLVHGFLLSLHYVLDNIDFDTLSSSDAAHWPAAMTQIFAAIHQSMRASLAVVGDATSGAGDKELSASFAGVVGEVSAVAKTSSSALRVDCRGHLIVENGDGLEEEDGNAEQRAVVGSWLAARECGAILELLMRRVPLPSSNSTSDSVTFFTAEMAQRGGETLLNSLFELKHKGAVATAYQAFEGVCRAFLAHGEQSLVLGGLPARWADRLLERLERSEQHFILRRSSGFAFSFVAILRAEPRNSAAVILPKVMSTLLRLAGEDTDAAERRDTHQEHHSLWRARVHALNILKLICQDGVLAEDVARYVVDMFELAVRGFDCGSWAVRNSSLMLFAAATQRAIGDKRIADGGTHRQVASDDVFSRFQQLRGFLARELTKLLTADKKSSALGGAAPPGLYPLLLFLSRLRPGDEDDQRVADAPASPCDGSGLASFVPLVIKCASQPTMAIRHMAAKVVASIVSDADAAYVLSMLCTELPQGVRSAKDQSATSPMSHNYVHGILAQIRHLATKYLAVGGGGKRATPVSKDAQVAFLEVVVAKLLPSTMWLWTGQKETINPAIRAEIVATVDVVLRFYAEDASKVAAVLNDASKDAFVQTTQQIQAEVERQLMQRCDSDRDAAVLVSTRPGMYVLDRSLVAIWFSLWTGRQLDALLKKMLVSNVLQIRKKAAKQFANKLVIDGFSSEAVAELQTVLITQFLTETHPKVRARQLQLLVRCVLHQAIADTQTQRAQLQTKLTQMLGISADTRVLAPVLELLALMASHQNSEKDALYLTLSKEIELRSDENQPLILRQAAASVLHRSGLLLLHTKQDTGAELPLTGWMSALRLLQDDDVRVRAGARHAVQSALLETTDTTTASLSDATVLPLAVEYMTVCFARTEHGAACLAKVLFELVDAPSVLTAYAGAAGVKAQDWDDLYRRIFESESSNYFAEQDVLAQNLVHALLARTVEDGEAMRHLRDQVLTAVVSALLTLNQEAQRSGQWLGGITYYTDVFAPLFGLLAAGVAILTSCQDTAELQSLANQVQQLAQEACGIHSNDEVTHPLMLRALELLANKDLKNSMQTDSEPVRELLYLTPKETTLSFRRPSVGSRKSEFGVARLVQGYVDEVVPGCGRVVYFSVGVHDSNALATAITDTVQQFGGPVNALINNAGLALGAPACFQDQSIGDISMMVGTNASGVLFAAHAALNQGGMFAQKRGVIVNVTSVTALEAPPFSGEAVYYMAKATQEGFSNSLRNELCGTNIKVVVVRSGVVVTNFHEQRVGFDKNMYSQFIEGCEPLVSEDIADAISWVLEKPECVMVKAIDVVPTAQRSLSLFDREWSARNAK</sequence>
<dbReference type="EMBL" id="WSZM01000111">
    <property type="protein sequence ID" value="KAF4041855.1"/>
    <property type="molecule type" value="Genomic_DNA"/>
</dbReference>
<dbReference type="GO" id="GO:0030488">
    <property type="term" value="P:tRNA methylation"/>
    <property type="evidence" value="ECO:0007669"/>
    <property type="project" value="TreeGrafter"/>
</dbReference>
<keyword evidence="7" id="KW-1185">Reference proteome</keyword>
<dbReference type="GO" id="GO:0005829">
    <property type="term" value="C:cytosol"/>
    <property type="evidence" value="ECO:0007669"/>
    <property type="project" value="TreeGrafter"/>
</dbReference>
<evidence type="ECO:0000256" key="2">
    <source>
        <dbReference type="ARBA" id="ARBA00022694"/>
    </source>
</evidence>
<dbReference type="Pfam" id="PF00106">
    <property type="entry name" value="adh_short"/>
    <property type="match status" value="1"/>
</dbReference>
<dbReference type="InterPro" id="IPR056842">
    <property type="entry name" value="THADA-like_TPR_C"/>
</dbReference>
<evidence type="ECO:0000313" key="6">
    <source>
        <dbReference type="EMBL" id="KAF4041855.1"/>
    </source>
</evidence>
<evidence type="ECO:0000259" key="4">
    <source>
        <dbReference type="Pfam" id="PF25150"/>
    </source>
</evidence>
<evidence type="ECO:0000256" key="1">
    <source>
        <dbReference type="ARBA" id="ARBA00010409"/>
    </source>
</evidence>
<organism evidence="6 7">
    <name type="scientific">Phytophthora infestans</name>
    <name type="common">Potato late blight agent</name>
    <name type="synonym">Botrytis infestans</name>
    <dbReference type="NCBI Taxonomy" id="4787"/>
    <lineage>
        <taxon>Eukaryota</taxon>
        <taxon>Sar</taxon>
        <taxon>Stramenopiles</taxon>
        <taxon>Oomycota</taxon>
        <taxon>Peronosporomycetes</taxon>
        <taxon>Peronosporales</taxon>
        <taxon>Peronosporaceae</taxon>
        <taxon>Phytophthora</taxon>
    </lineage>
</organism>
<protein>
    <submittedName>
        <fullName evidence="6">Short chain dehydrogenase</fullName>
    </submittedName>
</protein>
<dbReference type="InterPro" id="IPR019442">
    <property type="entry name" value="THADA/TRM732_DUF2428"/>
</dbReference>
<comment type="caution">
    <text evidence="6">The sequence shown here is derived from an EMBL/GenBank/DDBJ whole genome shotgun (WGS) entry which is preliminary data.</text>
</comment>
<evidence type="ECO:0000313" key="7">
    <source>
        <dbReference type="Proteomes" id="UP000602510"/>
    </source>
</evidence>
<keyword evidence="2" id="KW-0819">tRNA processing</keyword>
<dbReference type="Pfam" id="PF10350">
    <property type="entry name" value="DUF2428"/>
    <property type="match status" value="1"/>
</dbReference>
<dbReference type="Gene3D" id="3.40.50.720">
    <property type="entry name" value="NAD(P)-binding Rossmann-like Domain"/>
    <property type="match status" value="1"/>
</dbReference>
<dbReference type="SUPFAM" id="SSF48371">
    <property type="entry name" value="ARM repeat"/>
    <property type="match status" value="3"/>
</dbReference>
<dbReference type="FunFam" id="3.40.50.720:FF:000710">
    <property type="entry name" value="Serine 3-dehydrogenase"/>
    <property type="match status" value="1"/>
</dbReference>
<dbReference type="SUPFAM" id="SSF51735">
    <property type="entry name" value="NAD(P)-binding Rossmann-fold domains"/>
    <property type="match status" value="1"/>
</dbReference>
<gene>
    <name evidence="6" type="ORF">GN244_ATG05891</name>
</gene>
<comment type="similarity">
    <text evidence="1">Belongs to the THADA family.</text>
</comment>
<name>A0A833WM83_PHYIN</name>
<accession>A0A833WM83</accession>
<dbReference type="PANTHER" id="PTHR14387:SF0">
    <property type="entry name" value="DUF2428 DOMAIN-CONTAINING PROTEIN"/>
    <property type="match status" value="1"/>
</dbReference>
<feature type="domain" description="tRNA (32-2'-O)-methyltransferase regulator THADA-like TPR repeats region" evidence="4">
    <location>
        <begin position="594"/>
        <end position="821"/>
    </location>
</feature>
<feature type="domain" description="DUF2428" evidence="3">
    <location>
        <begin position="989"/>
        <end position="1280"/>
    </location>
</feature>
<evidence type="ECO:0000259" key="3">
    <source>
        <dbReference type="Pfam" id="PF10350"/>
    </source>
</evidence>
<dbReference type="Proteomes" id="UP000602510">
    <property type="component" value="Unassembled WGS sequence"/>
</dbReference>
<reference evidence="6" key="1">
    <citation type="submission" date="2020-04" db="EMBL/GenBank/DDBJ databases">
        <title>Hybrid Assembly of Korean Phytophthora infestans isolates.</title>
        <authorList>
            <person name="Prokchorchik M."/>
            <person name="Lee Y."/>
            <person name="Seo J."/>
            <person name="Cho J.-H."/>
            <person name="Park Y.-E."/>
            <person name="Jang D.-C."/>
            <person name="Im J.-S."/>
            <person name="Choi J.-G."/>
            <person name="Park H.-J."/>
            <person name="Lee G.-B."/>
            <person name="Lee Y.-G."/>
            <person name="Hong S.-Y."/>
            <person name="Cho K."/>
            <person name="Sohn K.H."/>
        </authorList>
    </citation>
    <scope>NUCLEOTIDE SEQUENCE</scope>
    <source>
        <strain evidence="6">KR_1_A1</strain>
    </source>
</reference>
<evidence type="ECO:0000259" key="5">
    <source>
        <dbReference type="Pfam" id="PF25151"/>
    </source>
</evidence>
<dbReference type="Pfam" id="PF25151">
    <property type="entry name" value="TPR_Trm732_C"/>
    <property type="match status" value="1"/>
</dbReference>
<dbReference type="InterPro" id="IPR002347">
    <property type="entry name" value="SDR_fam"/>
</dbReference>
<dbReference type="PRINTS" id="PR00081">
    <property type="entry name" value="GDHRDH"/>
</dbReference>
<dbReference type="InterPro" id="IPR016024">
    <property type="entry name" value="ARM-type_fold"/>
</dbReference>
<dbReference type="InterPro" id="IPR056843">
    <property type="entry name" value="THADA-like_TPR"/>
</dbReference>
<dbReference type="Pfam" id="PF25150">
    <property type="entry name" value="TPR_Trm732"/>
    <property type="match status" value="1"/>
</dbReference>
<dbReference type="PRINTS" id="PR00080">
    <property type="entry name" value="SDRFAMILY"/>
</dbReference>
<dbReference type="InterPro" id="IPR036291">
    <property type="entry name" value="NAD(P)-bd_dom_sf"/>
</dbReference>
<dbReference type="InterPro" id="IPR051954">
    <property type="entry name" value="tRNA_methyltransferase_THADA"/>
</dbReference>